<dbReference type="EC" id="3.5.4.2" evidence="5"/>
<feature type="domain" description="Adenosine deaminase" evidence="6">
    <location>
        <begin position="10"/>
        <end position="329"/>
    </location>
</feature>
<dbReference type="Pfam" id="PF00962">
    <property type="entry name" value="A_deaminase"/>
    <property type="match status" value="1"/>
</dbReference>
<dbReference type="InterPro" id="IPR028892">
    <property type="entry name" value="ADE"/>
</dbReference>
<dbReference type="SUPFAM" id="SSF51556">
    <property type="entry name" value="Metallo-dependent hydrolases"/>
    <property type="match status" value="1"/>
</dbReference>
<evidence type="ECO:0000313" key="7">
    <source>
        <dbReference type="EMBL" id="MCV2884225.1"/>
    </source>
</evidence>
<dbReference type="CDD" id="cd01320">
    <property type="entry name" value="ADA"/>
    <property type="match status" value="1"/>
</dbReference>
<keyword evidence="1 5" id="KW-0479">Metal-binding</keyword>
<comment type="function">
    <text evidence="5">Catalyzes the hydrolytic deamination of adenine to hypoxanthine. Plays an important role in the purine salvage pathway and in nitrogen catabolism.</text>
</comment>
<feature type="site" description="Important for catalytic activity" evidence="5">
    <location>
        <position position="219"/>
    </location>
</feature>
<comment type="catalytic activity">
    <reaction evidence="5">
        <text>adenine + H2O + H(+) = hypoxanthine + NH4(+)</text>
        <dbReference type="Rhea" id="RHEA:23688"/>
        <dbReference type="ChEBI" id="CHEBI:15377"/>
        <dbReference type="ChEBI" id="CHEBI:15378"/>
        <dbReference type="ChEBI" id="CHEBI:16708"/>
        <dbReference type="ChEBI" id="CHEBI:17368"/>
        <dbReference type="ChEBI" id="CHEBI:28938"/>
        <dbReference type="EC" id="3.5.4.2"/>
    </reaction>
</comment>
<keyword evidence="8" id="KW-1185">Reference proteome</keyword>
<name>A0ABT3A6I4_9ALTE</name>
<organism evidence="7 8">
    <name type="scientific">Fluctibacter corallii</name>
    <dbReference type="NCBI Taxonomy" id="2984329"/>
    <lineage>
        <taxon>Bacteria</taxon>
        <taxon>Pseudomonadati</taxon>
        <taxon>Pseudomonadota</taxon>
        <taxon>Gammaproteobacteria</taxon>
        <taxon>Alteromonadales</taxon>
        <taxon>Alteromonadaceae</taxon>
        <taxon>Fluctibacter</taxon>
    </lineage>
</organism>
<dbReference type="GO" id="GO:0016787">
    <property type="term" value="F:hydrolase activity"/>
    <property type="evidence" value="ECO:0007669"/>
    <property type="project" value="UniProtKB-KW"/>
</dbReference>
<keyword evidence="4 5" id="KW-0546">Nucleotide metabolism</keyword>
<sequence>MSMSLIQALPKAELHLHIEGTLTPSRMMALAKKHNISLPYVTLEDIQAAYQFDDLQSFLNLYYQGADVLREEEDFFQLMWDYLLVCKEENIVHTEIMFDPQTHTNRGVGFDVFMPGFLSAIRKAKREWGQSTKLIMSFLRDLTEAQAFDTLDASMPYLADIEAVGLDSAEKANPPEKFRKVFAKAKSLGLKRVAHAGEEGPAEYIWGAINELNVARIDHGVRATEDNVLLRFLREHQIPLTVCPLSNIKLNVFDKMDQHNILSLLNDGLCVTVNSDDPSYFGGYLNQNYKELQHHLDATDDQIVQLIKNSFLASFLAPDEKEYWLVEIDRMLDRFTSELSN</sequence>
<dbReference type="NCBIfam" id="NF006850">
    <property type="entry name" value="PRK09358.1-6"/>
    <property type="match status" value="1"/>
</dbReference>
<feature type="binding site" evidence="5">
    <location>
        <position position="277"/>
    </location>
    <ligand>
        <name>substrate</name>
    </ligand>
</feature>
<dbReference type="InterPro" id="IPR032466">
    <property type="entry name" value="Metal_Hydrolase"/>
</dbReference>
<dbReference type="Proteomes" id="UP001652504">
    <property type="component" value="Unassembled WGS sequence"/>
</dbReference>
<dbReference type="NCBIfam" id="TIGR01430">
    <property type="entry name" value="aden_deam"/>
    <property type="match status" value="1"/>
</dbReference>
<evidence type="ECO:0000256" key="2">
    <source>
        <dbReference type="ARBA" id="ARBA00022801"/>
    </source>
</evidence>
<evidence type="ECO:0000313" key="8">
    <source>
        <dbReference type="Proteomes" id="UP001652504"/>
    </source>
</evidence>
<gene>
    <name evidence="7" type="ORF">OE749_05920</name>
</gene>
<protein>
    <recommendedName>
        <fullName evidence="5">Adenine deaminase</fullName>
        <shortName evidence="5">ADE</shortName>
        <ecNumber evidence="5">3.5.4.2</ecNumber>
    </recommendedName>
    <alternativeName>
        <fullName evidence="5">Adenine aminohydrolase</fullName>
        <shortName evidence="5">AAH</shortName>
    </alternativeName>
</protein>
<evidence type="ECO:0000259" key="6">
    <source>
        <dbReference type="Pfam" id="PF00962"/>
    </source>
</evidence>
<keyword evidence="2 5" id="KW-0378">Hydrolase</keyword>
<evidence type="ECO:0000256" key="1">
    <source>
        <dbReference type="ARBA" id="ARBA00022723"/>
    </source>
</evidence>
<feature type="binding site" evidence="5">
    <location>
        <position position="195"/>
    </location>
    <ligand>
        <name>Zn(2+)</name>
        <dbReference type="ChEBI" id="CHEBI:29105"/>
        <note>catalytic</note>
    </ligand>
</feature>
<comment type="similarity">
    <text evidence="5">Belongs to the metallo-dependent hydrolases superfamily. Adenosine and AMP deaminases family. Adenine deaminase type 2 subfamily.</text>
</comment>
<reference evidence="7 8" key="1">
    <citation type="submission" date="2022-10" db="EMBL/GenBank/DDBJ databases">
        <title>Aestuariibacter sp. AA17 isolated from Montipora capitata coral fragment.</title>
        <authorList>
            <person name="Emsley S.A."/>
            <person name="Pfannmuller K.M."/>
            <person name="Loughran R.M."/>
            <person name="Shlafstein M."/>
            <person name="Papke E."/>
            <person name="Saw J.H."/>
            <person name="Ushijima B."/>
            <person name="Videau P."/>
        </authorList>
    </citation>
    <scope>NUCLEOTIDE SEQUENCE [LARGE SCALE GENOMIC DNA]</scope>
    <source>
        <strain evidence="7 8">AA17</strain>
    </source>
</reference>
<dbReference type="RefSeq" id="WP_263711431.1">
    <property type="nucleotide sequence ID" value="NZ_JAOWKX010000002.1"/>
</dbReference>
<comment type="cofactor">
    <cofactor evidence="5">
        <name>Zn(2+)</name>
        <dbReference type="ChEBI" id="CHEBI:29105"/>
    </cofactor>
    <text evidence="5">Binds 1 zinc ion per subunit.</text>
</comment>
<dbReference type="EMBL" id="JAOWKX010000002">
    <property type="protein sequence ID" value="MCV2884225.1"/>
    <property type="molecule type" value="Genomic_DNA"/>
</dbReference>
<evidence type="ECO:0000256" key="5">
    <source>
        <dbReference type="HAMAP-Rule" id="MF_01962"/>
    </source>
</evidence>
<dbReference type="InterPro" id="IPR001365">
    <property type="entry name" value="A_deaminase_dom"/>
</dbReference>
<accession>A0ABT3A6I4</accession>
<comment type="caution">
    <text evidence="7">The sequence shown here is derived from an EMBL/GenBank/DDBJ whole genome shotgun (WGS) entry which is preliminary data.</text>
</comment>
<dbReference type="InterPro" id="IPR006330">
    <property type="entry name" value="Ado/ade_deaminase"/>
</dbReference>
<dbReference type="PANTHER" id="PTHR43114">
    <property type="entry name" value="ADENINE DEAMINASE"/>
    <property type="match status" value="1"/>
</dbReference>
<proteinExistence type="inferred from homology"/>
<evidence type="ECO:0000256" key="4">
    <source>
        <dbReference type="ARBA" id="ARBA00023080"/>
    </source>
</evidence>
<evidence type="ECO:0000256" key="3">
    <source>
        <dbReference type="ARBA" id="ARBA00022833"/>
    </source>
</evidence>
<feature type="binding site" evidence="5">
    <location>
        <position position="15"/>
    </location>
    <ligand>
        <name>Zn(2+)</name>
        <dbReference type="ChEBI" id="CHEBI:29105"/>
        <note>catalytic</note>
    </ligand>
</feature>
<dbReference type="HAMAP" id="MF_01962">
    <property type="entry name" value="Adenine_deaminase"/>
    <property type="match status" value="1"/>
</dbReference>
<dbReference type="PANTHER" id="PTHR43114:SF6">
    <property type="entry name" value="ADENINE DEAMINASE"/>
    <property type="match status" value="1"/>
</dbReference>
<feature type="binding site" evidence="5">
    <location>
        <position position="276"/>
    </location>
    <ligand>
        <name>Zn(2+)</name>
        <dbReference type="ChEBI" id="CHEBI:29105"/>
        <note>catalytic</note>
    </ligand>
</feature>
<dbReference type="Gene3D" id="3.20.20.140">
    <property type="entry name" value="Metal-dependent hydrolases"/>
    <property type="match status" value="1"/>
</dbReference>
<feature type="active site" description="Proton donor" evidence="5">
    <location>
        <position position="198"/>
    </location>
</feature>
<keyword evidence="3 5" id="KW-0862">Zinc</keyword>
<feature type="binding site" evidence="5">
    <location>
        <position position="17"/>
    </location>
    <ligand>
        <name>Zn(2+)</name>
        <dbReference type="ChEBI" id="CHEBI:29105"/>
        <note>catalytic</note>
    </ligand>
</feature>